<comment type="similarity">
    <text evidence="2">Belongs to the uracil-DNA glycosylase (UDG) superfamily. Type 4 (UDGa) family.</text>
</comment>
<dbReference type="GO" id="GO:0016779">
    <property type="term" value="F:nucleotidyltransferase activity"/>
    <property type="evidence" value="ECO:0007669"/>
    <property type="project" value="UniProtKB-KW"/>
</dbReference>
<evidence type="ECO:0000313" key="13">
    <source>
        <dbReference type="EMBL" id="MBG6140136.1"/>
    </source>
</evidence>
<reference evidence="13" key="1">
    <citation type="submission" date="2020-11" db="EMBL/GenBank/DDBJ databases">
        <title>Sequencing the genomes of 1000 actinobacteria strains.</title>
        <authorList>
            <person name="Klenk H.-P."/>
        </authorList>
    </citation>
    <scope>NUCLEOTIDE SEQUENCE</scope>
    <source>
        <strain evidence="13">DSM 45356</strain>
    </source>
</reference>
<dbReference type="GO" id="GO:0046872">
    <property type="term" value="F:metal ion binding"/>
    <property type="evidence" value="ECO:0007669"/>
    <property type="project" value="UniProtKB-KW"/>
</dbReference>
<dbReference type="NCBIfam" id="TIGR00758">
    <property type="entry name" value="UDG_fam4"/>
    <property type="match status" value="1"/>
</dbReference>
<accession>A0A8J7KND4</accession>
<sequence length="190" mass="20028">MTGDWDDLTARIRACVLCKDLVASRNTVVPGEPGMFTRRLAVVGEAPGAQEDAAGRPFVGLSGQLLDQLLADAGLARHETAVLSAIKCRPPGNRTPRAAEVDNCRPWLAAQLDLLNPRLIVALGLTAATWFLGPRTTLAGVRGVVHEVDGRSVVATYHPSAAIRFGPNGKPLAALRDDLALAARLLGDAL</sequence>
<evidence type="ECO:0000259" key="12">
    <source>
        <dbReference type="SMART" id="SM00986"/>
    </source>
</evidence>
<dbReference type="PANTHER" id="PTHR33693">
    <property type="entry name" value="TYPE-5 URACIL-DNA GLYCOSYLASE"/>
    <property type="match status" value="1"/>
</dbReference>
<evidence type="ECO:0000256" key="11">
    <source>
        <dbReference type="ARBA" id="ARBA00023204"/>
    </source>
</evidence>
<evidence type="ECO:0000256" key="1">
    <source>
        <dbReference type="ARBA" id="ARBA00001400"/>
    </source>
</evidence>
<keyword evidence="11" id="KW-0234">DNA repair</keyword>
<keyword evidence="13" id="KW-0808">Transferase</keyword>
<keyword evidence="14" id="KW-1185">Reference proteome</keyword>
<evidence type="ECO:0000256" key="6">
    <source>
        <dbReference type="ARBA" id="ARBA00022723"/>
    </source>
</evidence>
<gene>
    <name evidence="13" type="ORF">IW245_006330</name>
</gene>
<dbReference type="CDD" id="cd10030">
    <property type="entry name" value="UDG-F4_TTUDGA_SPO1dp_like"/>
    <property type="match status" value="1"/>
</dbReference>
<dbReference type="Proteomes" id="UP000622552">
    <property type="component" value="Unassembled WGS sequence"/>
</dbReference>
<evidence type="ECO:0000313" key="14">
    <source>
        <dbReference type="Proteomes" id="UP000622552"/>
    </source>
</evidence>
<dbReference type="SMART" id="SM00986">
    <property type="entry name" value="UDG"/>
    <property type="match status" value="1"/>
</dbReference>
<dbReference type="SUPFAM" id="SSF52141">
    <property type="entry name" value="Uracil-DNA glycosylase-like"/>
    <property type="match status" value="1"/>
</dbReference>
<proteinExistence type="inferred from homology"/>
<dbReference type="InterPro" id="IPR051536">
    <property type="entry name" value="UDG_Type-4/5"/>
</dbReference>
<dbReference type="GO" id="GO:0006281">
    <property type="term" value="P:DNA repair"/>
    <property type="evidence" value="ECO:0007669"/>
    <property type="project" value="UniProtKB-KW"/>
</dbReference>
<comment type="catalytic activity">
    <reaction evidence="1">
        <text>Hydrolyzes single-stranded DNA or mismatched double-stranded DNA and polynucleotides, releasing free uracil.</text>
        <dbReference type="EC" id="3.2.2.27"/>
    </reaction>
</comment>
<dbReference type="Gene3D" id="3.40.470.10">
    <property type="entry name" value="Uracil-DNA glycosylase-like domain"/>
    <property type="match status" value="1"/>
</dbReference>
<name>A0A8J7KND4_9ACTN</name>
<dbReference type="RefSeq" id="WP_197006712.1">
    <property type="nucleotide sequence ID" value="NZ_BONS01000006.1"/>
</dbReference>
<dbReference type="InterPro" id="IPR005273">
    <property type="entry name" value="Ura-DNA_glyco_family4"/>
</dbReference>
<keyword evidence="7" id="KW-0227">DNA damage</keyword>
<dbReference type="EMBL" id="JADOUF010000001">
    <property type="protein sequence ID" value="MBG6140136.1"/>
    <property type="molecule type" value="Genomic_DNA"/>
</dbReference>
<evidence type="ECO:0000256" key="7">
    <source>
        <dbReference type="ARBA" id="ARBA00022763"/>
    </source>
</evidence>
<dbReference type="AlphaFoldDB" id="A0A8J7KND4"/>
<dbReference type="InterPro" id="IPR036895">
    <property type="entry name" value="Uracil-DNA_glycosylase-like_sf"/>
</dbReference>
<evidence type="ECO:0000256" key="10">
    <source>
        <dbReference type="ARBA" id="ARBA00023014"/>
    </source>
</evidence>
<comment type="caution">
    <text evidence="13">The sequence shown here is derived from an EMBL/GenBank/DDBJ whole genome shotgun (WGS) entry which is preliminary data.</text>
</comment>
<dbReference type="GO" id="GO:0004844">
    <property type="term" value="F:uracil DNA N-glycosylase activity"/>
    <property type="evidence" value="ECO:0007669"/>
    <property type="project" value="UniProtKB-EC"/>
</dbReference>
<feature type="domain" description="Uracil-DNA glycosylase-like" evidence="12">
    <location>
        <begin position="30"/>
        <end position="180"/>
    </location>
</feature>
<keyword evidence="10" id="KW-0411">Iron-sulfur</keyword>
<keyword evidence="5" id="KW-0004">4Fe-4S</keyword>
<dbReference type="EC" id="3.2.2.27" evidence="3"/>
<evidence type="ECO:0000256" key="5">
    <source>
        <dbReference type="ARBA" id="ARBA00022485"/>
    </source>
</evidence>
<keyword evidence="6" id="KW-0479">Metal-binding</keyword>
<evidence type="ECO:0000256" key="9">
    <source>
        <dbReference type="ARBA" id="ARBA00023004"/>
    </source>
</evidence>
<evidence type="ECO:0000256" key="8">
    <source>
        <dbReference type="ARBA" id="ARBA00022801"/>
    </source>
</evidence>
<keyword evidence="9" id="KW-0408">Iron</keyword>
<protein>
    <recommendedName>
        <fullName evidence="4">Type-4 uracil-DNA glycosylase</fullName>
        <ecNumber evidence="3">3.2.2.27</ecNumber>
    </recommendedName>
</protein>
<keyword evidence="13" id="KW-0548">Nucleotidyltransferase</keyword>
<dbReference type="PANTHER" id="PTHR33693:SF1">
    <property type="entry name" value="TYPE-4 URACIL-DNA GLYCOSYLASE"/>
    <property type="match status" value="1"/>
</dbReference>
<dbReference type="InterPro" id="IPR005122">
    <property type="entry name" value="Uracil-DNA_glycosylase-like"/>
</dbReference>
<evidence type="ECO:0000256" key="3">
    <source>
        <dbReference type="ARBA" id="ARBA00012030"/>
    </source>
</evidence>
<keyword evidence="8" id="KW-0378">Hydrolase</keyword>
<evidence type="ECO:0000256" key="4">
    <source>
        <dbReference type="ARBA" id="ARBA00019403"/>
    </source>
</evidence>
<organism evidence="13 14">
    <name type="scientific">Longispora fulva</name>
    <dbReference type="NCBI Taxonomy" id="619741"/>
    <lineage>
        <taxon>Bacteria</taxon>
        <taxon>Bacillati</taxon>
        <taxon>Actinomycetota</taxon>
        <taxon>Actinomycetes</taxon>
        <taxon>Micromonosporales</taxon>
        <taxon>Micromonosporaceae</taxon>
        <taxon>Longispora</taxon>
    </lineage>
</organism>
<evidence type="ECO:0000256" key="2">
    <source>
        <dbReference type="ARBA" id="ARBA00006521"/>
    </source>
</evidence>
<dbReference type="Pfam" id="PF03167">
    <property type="entry name" value="UDG"/>
    <property type="match status" value="1"/>
</dbReference>
<dbReference type="SMART" id="SM00987">
    <property type="entry name" value="UreE_C"/>
    <property type="match status" value="1"/>
</dbReference>
<dbReference type="GO" id="GO:0051539">
    <property type="term" value="F:4 iron, 4 sulfur cluster binding"/>
    <property type="evidence" value="ECO:0007669"/>
    <property type="project" value="UniProtKB-KW"/>
</dbReference>